<evidence type="ECO:0000313" key="11">
    <source>
        <dbReference type="EMBL" id="MDO6422765.1"/>
    </source>
</evidence>
<protein>
    <submittedName>
        <fullName evidence="11">CRISPR-associated helicase/endonuclease Cas3</fullName>
    </submittedName>
</protein>
<comment type="similarity">
    <text evidence="1">In the N-terminal section; belongs to the CRISPR-associated nuclease Cas3-HD family.</text>
</comment>
<dbReference type="Proteomes" id="UP001169760">
    <property type="component" value="Unassembled WGS sequence"/>
</dbReference>
<evidence type="ECO:0000256" key="4">
    <source>
        <dbReference type="ARBA" id="ARBA00022723"/>
    </source>
</evidence>
<evidence type="ECO:0000313" key="12">
    <source>
        <dbReference type="Proteomes" id="UP001169760"/>
    </source>
</evidence>
<evidence type="ECO:0000259" key="10">
    <source>
        <dbReference type="PROSITE" id="PS51643"/>
    </source>
</evidence>
<dbReference type="RefSeq" id="WP_303492663.1">
    <property type="nucleotide sequence ID" value="NZ_JAUOPB010000006.1"/>
</dbReference>
<dbReference type="GO" id="GO:0004518">
    <property type="term" value="F:nuclease activity"/>
    <property type="evidence" value="ECO:0007669"/>
    <property type="project" value="UniProtKB-KW"/>
</dbReference>
<keyword evidence="7" id="KW-0347">Helicase</keyword>
<dbReference type="InterPro" id="IPR006483">
    <property type="entry name" value="CRISPR-assoc_Cas3_HD"/>
</dbReference>
<comment type="similarity">
    <text evidence="2">In the central section; belongs to the CRISPR-associated helicase Cas3 family.</text>
</comment>
<dbReference type="Gene3D" id="3.40.50.300">
    <property type="entry name" value="P-loop containing nucleotide triphosphate hydrolases"/>
    <property type="match status" value="2"/>
</dbReference>
<dbReference type="GO" id="GO:0016787">
    <property type="term" value="F:hydrolase activity"/>
    <property type="evidence" value="ECO:0007669"/>
    <property type="project" value="UniProtKB-KW"/>
</dbReference>
<dbReference type="InterPro" id="IPR050547">
    <property type="entry name" value="DEAD_box_RNA_helicases"/>
</dbReference>
<dbReference type="InterPro" id="IPR011545">
    <property type="entry name" value="DEAD/DEAH_box_helicase_dom"/>
</dbReference>
<keyword evidence="8" id="KW-0067">ATP-binding</keyword>
<dbReference type="NCBIfam" id="TIGR01587">
    <property type="entry name" value="cas3_core"/>
    <property type="match status" value="1"/>
</dbReference>
<dbReference type="Pfam" id="PF00270">
    <property type="entry name" value="DEAD"/>
    <property type="match status" value="1"/>
</dbReference>
<dbReference type="Gene3D" id="1.10.3210.30">
    <property type="match status" value="1"/>
</dbReference>
<dbReference type="SMART" id="SM00487">
    <property type="entry name" value="DEXDc"/>
    <property type="match status" value="1"/>
</dbReference>
<evidence type="ECO:0000256" key="2">
    <source>
        <dbReference type="ARBA" id="ARBA00009046"/>
    </source>
</evidence>
<evidence type="ECO:0000256" key="8">
    <source>
        <dbReference type="ARBA" id="ARBA00022840"/>
    </source>
</evidence>
<dbReference type="AlphaFoldDB" id="A0AAW7X662"/>
<dbReference type="Pfam" id="PF22590">
    <property type="entry name" value="Cas3-like_C_2"/>
    <property type="match status" value="1"/>
</dbReference>
<accession>A0AAW7X662</accession>
<dbReference type="PANTHER" id="PTHR47963">
    <property type="entry name" value="DEAD-BOX ATP-DEPENDENT RNA HELICASE 47, MITOCHONDRIAL"/>
    <property type="match status" value="1"/>
</dbReference>
<evidence type="ECO:0000256" key="6">
    <source>
        <dbReference type="ARBA" id="ARBA00022801"/>
    </source>
</evidence>
<dbReference type="InterPro" id="IPR006474">
    <property type="entry name" value="Helicase_Cas3_CRISPR-ass_core"/>
</dbReference>
<proteinExistence type="inferred from homology"/>
<dbReference type="GO" id="GO:0005524">
    <property type="term" value="F:ATP binding"/>
    <property type="evidence" value="ECO:0007669"/>
    <property type="project" value="UniProtKB-KW"/>
</dbReference>
<dbReference type="GO" id="GO:0051607">
    <property type="term" value="P:defense response to virus"/>
    <property type="evidence" value="ECO:0007669"/>
    <property type="project" value="UniProtKB-KW"/>
</dbReference>
<evidence type="ECO:0000256" key="9">
    <source>
        <dbReference type="ARBA" id="ARBA00023118"/>
    </source>
</evidence>
<dbReference type="GO" id="GO:0003723">
    <property type="term" value="F:RNA binding"/>
    <property type="evidence" value="ECO:0007669"/>
    <property type="project" value="TreeGrafter"/>
</dbReference>
<dbReference type="NCBIfam" id="TIGR01596">
    <property type="entry name" value="cas3_HD"/>
    <property type="match status" value="1"/>
</dbReference>
<dbReference type="CDD" id="cd09641">
    <property type="entry name" value="Cas3''_I"/>
    <property type="match status" value="1"/>
</dbReference>
<reference evidence="11" key="1">
    <citation type="submission" date="2023-07" db="EMBL/GenBank/DDBJ databases">
        <title>Genome content predicts the carbon catabolic preferences of heterotrophic bacteria.</title>
        <authorList>
            <person name="Gralka M."/>
        </authorList>
    </citation>
    <scope>NUCLEOTIDE SEQUENCE</scope>
    <source>
        <strain evidence="11">I3M17_2</strain>
    </source>
</reference>
<gene>
    <name evidence="11" type="primary">cas3</name>
    <name evidence="11" type="ORF">Q4521_09785</name>
</gene>
<dbReference type="GO" id="GO:0003724">
    <property type="term" value="F:RNA helicase activity"/>
    <property type="evidence" value="ECO:0007669"/>
    <property type="project" value="TreeGrafter"/>
</dbReference>
<dbReference type="Pfam" id="PF18019">
    <property type="entry name" value="Cas3_HD"/>
    <property type="match status" value="1"/>
</dbReference>
<dbReference type="PROSITE" id="PS51643">
    <property type="entry name" value="HD_CAS3"/>
    <property type="match status" value="1"/>
</dbReference>
<comment type="caution">
    <text evidence="11">The sequence shown here is derived from an EMBL/GenBank/DDBJ whole genome shotgun (WGS) entry which is preliminary data.</text>
</comment>
<dbReference type="InterPro" id="IPR027417">
    <property type="entry name" value="P-loop_NTPase"/>
</dbReference>
<keyword evidence="4" id="KW-0479">Metal-binding</keyword>
<dbReference type="InterPro" id="IPR014001">
    <property type="entry name" value="Helicase_ATP-bd"/>
</dbReference>
<dbReference type="EMBL" id="JAUOPB010000006">
    <property type="protein sequence ID" value="MDO6422765.1"/>
    <property type="molecule type" value="Genomic_DNA"/>
</dbReference>
<dbReference type="NCBIfam" id="NF007248">
    <property type="entry name" value="PRK09694.1"/>
    <property type="match status" value="1"/>
</dbReference>
<dbReference type="PANTHER" id="PTHR47963:SF9">
    <property type="entry name" value="CRISPR-ASSOCIATED ENDONUCLEASE_HELICASE CAS3"/>
    <property type="match status" value="1"/>
</dbReference>
<sequence length="794" mass="89382">MTEYLFNKYWAKVDKEQPTRFHLFQYHSLDVVAVADVWLEQSQVMLKQLAQQAKTTTEEVRNLVLFYIALHDLGKLDARFQSFVEPVRTLLQGNELEVEREPYNHGDYGYRHFAEEVGPSELMKCVAGHHGSCDVSINYLLPEADEALIAQDRYAREEWVNFCLHRFGFDKPPINNYRLDLLAGLCSVSDWIGSSITNFCTDPSLNIDAYYSDAKIRAYAALEEAGMLPKQGVHGFNELFSGYQPRGIQSLISELPLEPSITIVESDPGSGKTEFALAYASELVFAGLADGIIFGLPTQATANGLFDRIGEAADKLFPGSDVTLAHGKSKYLIPDNNGFLHKSNKRSFLAAVSVATVDQILMGVLPVKHNFVRGFGVRKSVLILDEVHSYDEYMTGLVLQVLKGQHEIFGSVILLSATLPLSRRERFLEAYKGSDSSTHYPAVSWSNVAGKQLSLCTKSKPQSKKIASEIWLSENMLPTQEQYKILAHWAEKGAMVCLICNTVADAQQVYKTLLPYSANFEIDLFHARYTVHDRRQREAQVLANYGKKAPRVGRLLVATQVVEQSLDLDFDVMVSQLAPIEFLFQRMGRLWRHDRDSDKNLAKRTEIVKHPKFFTLCPAVLPTSNFEHVFNATGYVYKDIKALFRTLKIIQETSVFFFPDNYRTAIEYVHGSEIPDEEPDQLKIIDERYQNESYASLCNARKISNQYAIPLNDTDSRAALLTREGEISKPAILINDNGDLLHGGSMDNPIDRDMSTVLLSRKWAKGKWSDDFNALIAKVNVDVAYSGIGADKVS</sequence>
<keyword evidence="5" id="KW-0547">Nucleotide-binding</keyword>
<dbReference type="InterPro" id="IPR038257">
    <property type="entry name" value="CRISPR-assoc_Cas3_HD_sf"/>
</dbReference>
<name>A0AAW7X662_9GAMM</name>
<feature type="domain" description="HD Cas3-type" evidence="10">
    <location>
        <begin position="17"/>
        <end position="192"/>
    </location>
</feature>
<evidence type="ECO:0000256" key="1">
    <source>
        <dbReference type="ARBA" id="ARBA00006847"/>
    </source>
</evidence>
<evidence type="ECO:0000256" key="5">
    <source>
        <dbReference type="ARBA" id="ARBA00022741"/>
    </source>
</evidence>
<evidence type="ECO:0000256" key="3">
    <source>
        <dbReference type="ARBA" id="ARBA00022722"/>
    </source>
</evidence>
<evidence type="ECO:0000256" key="7">
    <source>
        <dbReference type="ARBA" id="ARBA00022806"/>
    </source>
</evidence>
<dbReference type="InterPro" id="IPR054712">
    <property type="entry name" value="Cas3-like_dom"/>
</dbReference>
<keyword evidence="3" id="KW-0540">Nuclease</keyword>
<organism evidence="11 12">
    <name type="scientific">Saccharophagus degradans</name>
    <dbReference type="NCBI Taxonomy" id="86304"/>
    <lineage>
        <taxon>Bacteria</taxon>
        <taxon>Pseudomonadati</taxon>
        <taxon>Pseudomonadota</taxon>
        <taxon>Gammaproteobacteria</taxon>
        <taxon>Cellvibrionales</taxon>
        <taxon>Cellvibrionaceae</taxon>
        <taxon>Saccharophagus</taxon>
    </lineage>
</organism>
<keyword evidence="9" id="KW-0051">Antiviral defense</keyword>
<keyword evidence="6" id="KW-0378">Hydrolase</keyword>
<dbReference type="SUPFAM" id="SSF52540">
    <property type="entry name" value="P-loop containing nucleoside triphosphate hydrolases"/>
    <property type="match status" value="1"/>
</dbReference>
<dbReference type="GO" id="GO:0046872">
    <property type="term" value="F:metal ion binding"/>
    <property type="evidence" value="ECO:0007669"/>
    <property type="project" value="UniProtKB-KW"/>
</dbReference>